<evidence type="ECO:0000313" key="3">
    <source>
        <dbReference type="Proteomes" id="UP001139485"/>
    </source>
</evidence>
<dbReference type="NCBIfam" id="NF003768">
    <property type="entry name" value="PRK05365.1"/>
    <property type="match status" value="1"/>
</dbReference>
<dbReference type="EC" id="1.1.1.298" evidence="2"/>
<dbReference type="RefSeq" id="WP_250827057.1">
    <property type="nucleotide sequence ID" value="NZ_JAMOIL010000010.1"/>
</dbReference>
<reference evidence="2" key="1">
    <citation type="submission" date="2022-05" db="EMBL/GenBank/DDBJ databases">
        <authorList>
            <person name="Tuo L."/>
        </authorList>
    </citation>
    <scope>NUCLEOTIDE SEQUENCE</scope>
    <source>
        <strain evidence="2">BSK12Z-4</strain>
    </source>
</reference>
<dbReference type="Pfam" id="PF00881">
    <property type="entry name" value="Nitroreductase"/>
    <property type="match status" value="1"/>
</dbReference>
<organism evidence="2 3">
    <name type="scientific">Nocardioides bruguierae</name>
    <dbReference type="NCBI Taxonomy" id="2945102"/>
    <lineage>
        <taxon>Bacteria</taxon>
        <taxon>Bacillati</taxon>
        <taxon>Actinomycetota</taxon>
        <taxon>Actinomycetes</taxon>
        <taxon>Propionibacteriales</taxon>
        <taxon>Nocardioidaceae</taxon>
        <taxon>Nocardioides</taxon>
    </lineage>
</organism>
<protein>
    <submittedName>
        <fullName evidence="2">Malonic semialdehyde reductase</fullName>
        <ecNumber evidence="2">1.1.1.298</ecNumber>
    </submittedName>
</protein>
<gene>
    <name evidence="2" type="ORF">M8330_09000</name>
</gene>
<dbReference type="PANTHER" id="PTHR43543:SF1">
    <property type="entry name" value="MALONIC SEMIALDEHYDE REDUCTASE RUTE-RELATED"/>
    <property type="match status" value="1"/>
</dbReference>
<dbReference type="SUPFAM" id="SSF55469">
    <property type="entry name" value="FMN-dependent nitroreductase-like"/>
    <property type="match status" value="1"/>
</dbReference>
<accession>A0A9X2D767</accession>
<dbReference type="InterPro" id="IPR050461">
    <property type="entry name" value="Nitroreductase_HadB/RutE"/>
</dbReference>
<keyword evidence="3" id="KW-1185">Reference proteome</keyword>
<evidence type="ECO:0000313" key="2">
    <source>
        <dbReference type="EMBL" id="MCM0620431.1"/>
    </source>
</evidence>
<proteinExistence type="predicted"/>
<evidence type="ECO:0000259" key="1">
    <source>
        <dbReference type="Pfam" id="PF00881"/>
    </source>
</evidence>
<dbReference type="AlphaFoldDB" id="A0A9X2D767"/>
<dbReference type="InterPro" id="IPR029479">
    <property type="entry name" value="Nitroreductase"/>
</dbReference>
<name>A0A9X2D767_9ACTN</name>
<dbReference type="Proteomes" id="UP001139485">
    <property type="component" value="Unassembled WGS sequence"/>
</dbReference>
<dbReference type="Gene3D" id="3.40.109.10">
    <property type="entry name" value="NADH Oxidase"/>
    <property type="match status" value="1"/>
</dbReference>
<dbReference type="PANTHER" id="PTHR43543">
    <property type="entry name" value="MALONIC SEMIALDEHYDE REDUCTASE RUTE-RELATED"/>
    <property type="match status" value="1"/>
</dbReference>
<dbReference type="EMBL" id="JAMOIL010000010">
    <property type="protein sequence ID" value="MCM0620431.1"/>
    <property type="molecule type" value="Genomic_DNA"/>
</dbReference>
<dbReference type="GO" id="GO:0035527">
    <property type="term" value="F:3-hydroxypropionate dehydrogenase (NADP+) activity"/>
    <property type="evidence" value="ECO:0007669"/>
    <property type="project" value="UniProtKB-EC"/>
</dbReference>
<feature type="domain" description="Nitroreductase" evidence="1">
    <location>
        <begin position="26"/>
        <end position="181"/>
    </location>
</feature>
<sequence>MTSTTDLRPLDAPGRELLFTEARTSNTWSDTPVTDAQLHEIWDLARWAPSAANGQPLRVTFVRDAAGKERLLPHVAEGNQAKVSAAPVTAILAFDPEFHEHFPTTFPARGEMMRENFAGDAGMRAGVADYNAALQTGVLLLAVRSAGLAAGPMAGFDRAGVDAAFHAENGWRSQLLVNIGHPGEDPWFPRLPRLADETVLAWA</sequence>
<keyword evidence="2" id="KW-0560">Oxidoreductase</keyword>
<dbReference type="InterPro" id="IPR000415">
    <property type="entry name" value="Nitroreductase-like"/>
</dbReference>
<comment type="caution">
    <text evidence="2">The sequence shown here is derived from an EMBL/GenBank/DDBJ whole genome shotgun (WGS) entry which is preliminary data.</text>
</comment>